<keyword evidence="9" id="KW-0249">Electron transport</keyword>
<evidence type="ECO:0000256" key="7">
    <source>
        <dbReference type="ARBA" id="ARBA00022692"/>
    </source>
</evidence>
<keyword evidence="10 14" id="KW-1133">Transmembrane helix</keyword>
<feature type="transmembrane region" description="Helical" evidence="14">
    <location>
        <begin position="130"/>
        <end position="150"/>
    </location>
</feature>
<evidence type="ECO:0000313" key="18">
    <source>
        <dbReference type="Proteomes" id="UP000502041"/>
    </source>
</evidence>
<dbReference type="InterPro" id="IPR011577">
    <property type="entry name" value="Cyt_b561_bac/Ni-Hgenase"/>
</dbReference>
<dbReference type="SUPFAM" id="SSF81342">
    <property type="entry name" value="Transmembrane di-heme cytochromes"/>
    <property type="match status" value="1"/>
</dbReference>
<dbReference type="GO" id="GO:0009055">
    <property type="term" value="F:electron transfer activity"/>
    <property type="evidence" value="ECO:0007669"/>
    <property type="project" value="InterPro"/>
</dbReference>
<evidence type="ECO:0000256" key="9">
    <source>
        <dbReference type="ARBA" id="ARBA00022982"/>
    </source>
</evidence>
<dbReference type="GO" id="GO:0005886">
    <property type="term" value="C:plasma membrane"/>
    <property type="evidence" value="ECO:0007669"/>
    <property type="project" value="UniProtKB-SubCell"/>
</dbReference>
<evidence type="ECO:0000256" key="13">
    <source>
        <dbReference type="SAM" id="MobiDB-lite"/>
    </source>
</evidence>
<evidence type="ECO:0000256" key="11">
    <source>
        <dbReference type="ARBA" id="ARBA00023004"/>
    </source>
</evidence>
<keyword evidence="5" id="KW-1003">Cell membrane</keyword>
<dbReference type="Proteomes" id="UP000502041">
    <property type="component" value="Chromosome"/>
</dbReference>
<feature type="transmembrane region" description="Helical" evidence="14">
    <location>
        <begin position="184"/>
        <end position="217"/>
    </location>
</feature>
<dbReference type="AlphaFoldDB" id="A0A6H2H635"/>
<feature type="signal peptide" evidence="15">
    <location>
        <begin position="1"/>
        <end position="21"/>
    </location>
</feature>
<feature type="transmembrane region" description="Helical" evidence="14">
    <location>
        <begin position="223"/>
        <end position="240"/>
    </location>
</feature>
<feature type="domain" description="Cytochrome b561 bacterial/Ni-hydrogenase" evidence="16">
    <location>
        <begin position="168"/>
        <end position="341"/>
    </location>
</feature>
<comment type="similarity">
    <text evidence="3">Belongs to the formate dehydrogenase gamma subunit family.</text>
</comment>
<evidence type="ECO:0000256" key="2">
    <source>
        <dbReference type="ARBA" id="ARBA00004651"/>
    </source>
</evidence>
<dbReference type="InterPro" id="IPR006471">
    <property type="entry name" value="Formate_DH_gsu"/>
</dbReference>
<dbReference type="InterPro" id="IPR051817">
    <property type="entry name" value="FDH_cytochrome_b556_subunit"/>
</dbReference>
<feature type="transmembrane region" description="Helical" evidence="14">
    <location>
        <begin position="316"/>
        <end position="337"/>
    </location>
</feature>
<evidence type="ECO:0000256" key="5">
    <source>
        <dbReference type="ARBA" id="ARBA00022475"/>
    </source>
</evidence>
<feature type="transmembrane region" description="Helical" evidence="14">
    <location>
        <begin position="276"/>
        <end position="296"/>
    </location>
</feature>
<evidence type="ECO:0000256" key="10">
    <source>
        <dbReference type="ARBA" id="ARBA00022989"/>
    </source>
</evidence>
<evidence type="ECO:0000256" key="3">
    <source>
        <dbReference type="ARBA" id="ARBA00010747"/>
    </source>
</evidence>
<reference evidence="17 18" key="1">
    <citation type="submission" date="2020-04" db="EMBL/GenBank/DDBJ databases">
        <title>Complete genome of a Psychrophilic, Marine, Gas Vacuolate Bacterium Polaromonas vacuolata KCTC 22033T.</title>
        <authorList>
            <person name="Hwang K."/>
            <person name="Kim K.M."/>
        </authorList>
    </citation>
    <scope>NUCLEOTIDE SEQUENCE [LARGE SCALE GENOMIC DNA]</scope>
    <source>
        <strain evidence="17 18">KCTC 22033</strain>
    </source>
</reference>
<sequence length="395" mass="42974">MQSFRNVVFIAALGFAGLAFAQAPAAPSTPAAPLATTIGGIQSQSIYQVRPDASQEPGYANQTNAERHKVQPGNNAPIWRQEGGGITGLSSLPVSQAPEAGNLIQRFVQYPGSRLTNAGSAWREVRNQWLIPYGSALLGITVLALAIFFFSRGTIMTHGKDTGRKIERFTPFERAAHWSNAIAFLALALSGIFMAFGKFFLLPILGGAVFGWITWLLKTMHNFAGPVFAVSLVIVFVTFVRDNIPEKADLNWLLKGGGMFGGEEPASQRFNAGEKIVFWSGVTFLGLVVISSGFVLDKILPFLVYERATMQIANMIHLIATVLMMCMFTAHIYLGTIGMQGAYKGMRSGYVDETWAKEHHATWFDDVKAGRIPAQRSKLPSEKTAAVPLKSSPQA</sequence>
<dbReference type="GO" id="GO:0009326">
    <property type="term" value="C:formate dehydrogenase complex"/>
    <property type="evidence" value="ECO:0007669"/>
    <property type="project" value="InterPro"/>
</dbReference>
<feature type="chain" id="PRO_5026078638" evidence="15">
    <location>
        <begin position="22"/>
        <end position="395"/>
    </location>
</feature>
<dbReference type="GO" id="GO:0015944">
    <property type="term" value="P:formate oxidation"/>
    <property type="evidence" value="ECO:0007669"/>
    <property type="project" value="TreeGrafter"/>
</dbReference>
<keyword evidence="6" id="KW-0349">Heme</keyword>
<keyword evidence="12 14" id="KW-0472">Membrane</keyword>
<proteinExistence type="inferred from homology"/>
<dbReference type="GO" id="GO:0009061">
    <property type="term" value="P:anaerobic respiration"/>
    <property type="evidence" value="ECO:0007669"/>
    <property type="project" value="TreeGrafter"/>
</dbReference>
<evidence type="ECO:0000256" key="4">
    <source>
        <dbReference type="ARBA" id="ARBA00022448"/>
    </source>
</evidence>
<evidence type="ECO:0000256" key="8">
    <source>
        <dbReference type="ARBA" id="ARBA00022723"/>
    </source>
</evidence>
<name>A0A6H2H635_9BURK</name>
<evidence type="ECO:0000256" key="6">
    <source>
        <dbReference type="ARBA" id="ARBA00022617"/>
    </source>
</evidence>
<dbReference type="Pfam" id="PF01292">
    <property type="entry name" value="Ni_hydr_CYTB"/>
    <property type="match status" value="1"/>
</dbReference>
<dbReference type="GO" id="GO:0008863">
    <property type="term" value="F:formate dehydrogenase (NAD+) activity"/>
    <property type="evidence" value="ECO:0007669"/>
    <property type="project" value="InterPro"/>
</dbReference>
<dbReference type="PANTHER" id="PTHR30074:SF6">
    <property type="entry name" value="FORMATE DEHYDROGENASE GAMMA SUBUNIT"/>
    <property type="match status" value="1"/>
</dbReference>
<evidence type="ECO:0000259" key="16">
    <source>
        <dbReference type="Pfam" id="PF01292"/>
    </source>
</evidence>
<keyword evidence="11" id="KW-0408">Iron</keyword>
<dbReference type="RefSeq" id="WP_168921200.1">
    <property type="nucleotide sequence ID" value="NZ_CP051461.1"/>
</dbReference>
<comment type="cofactor">
    <cofactor evidence="1">
        <name>heme</name>
        <dbReference type="ChEBI" id="CHEBI:30413"/>
    </cofactor>
</comment>
<comment type="subcellular location">
    <subcellularLocation>
        <location evidence="2">Cell membrane</location>
        <topology evidence="2">Multi-pass membrane protein</topology>
    </subcellularLocation>
</comment>
<feature type="region of interest" description="Disordered" evidence="13">
    <location>
        <begin position="376"/>
        <end position="395"/>
    </location>
</feature>
<accession>A0A6H2H635</accession>
<dbReference type="GO" id="GO:0022904">
    <property type="term" value="P:respiratory electron transport chain"/>
    <property type="evidence" value="ECO:0007669"/>
    <property type="project" value="InterPro"/>
</dbReference>
<feature type="region of interest" description="Disordered" evidence="13">
    <location>
        <begin position="53"/>
        <end position="74"/>
    </location>
</feature>
<dbReference type="NCBIfam" id="TIGR01583">
    <property type="entry name" value="formate-DH-gamm"/>
    <property type="match status" value="1"/>
</dbReference>
<keyword evidence="18" id="KW-1185">Reference proteome</keyword>
<evidence type="ECO:0000256" key="12">
    <source>
        <dbReference type="ARBA" id="ARBA00023136"/>
    </source>
</evidence>
<organism evidence="17 18">
    <name type="scientific">Polaromonas vacuolata</name>
    <dbReference type="NCBI Taxonomy" id="37448"/>
    <lineage>
        <taxon>Bacteria</taxon>
        <taxon>Pseudomonadati</taxon>
        <taxon>Pseudomonadota</taxon>
        <taxon>Betaproteobacteria</taxon>
        <taxon>Burkholderiales</taxon>
        <taxon>Comamonadaceae</taxon>
        <taxon>Polaromonas</taxon>
    </lineage>
</organism>
<dbReference type="GO" id="GO:0046872">
    <property type="term" value="F:metal ion binding"/>
    <property type="evidence" value="ECO:0007669"/>
    <property type="project" value="UniProtKB-KW"/>
</dbReference>
<keyword evidence="4" id="KW-0813">Transport</keyword>
<dbReference type="EMBL" id="CP051461">
    <property type="protein sequence ID" value="QJC55315.1"/>
    <property type="molecule type" value="Genomic_DNA"/>
</dbReference>
<evidence type="ECO:0000313" key="17">
    <source>
        <dbReference type="EMBL" id="QJC55315.1"/>
    </source>
</evidence>
<keyword evidence="15" id="KW-0732">Signal</keyword>
<evidence type="ECO:0000256" key="1">
    <source>
        <dbReference type="ARBA" id="ARBA00001971"/>
    </source>
</evidence>
<dbReference type="KEGG" id="pvac:HC248_00593"/>
<dbReference type="PANTHER" id="PTHR30074">
    <property type="entry name" value="FORMATE DEHYDROGENASE, NITRATE-INDUCIBLE, CYTOCHROME B556 FDN SUBUNIT"/>
    <property type="match status" value="1"/>
</dbReference>
<evidence type="ECO:0000256" key="14">
    <source>
        <dbReference type="SAM" id="Phobius"/>
    </source>
</evidence>
<keyword evidence="8" id="KW-0479">Metal-binding</keyword>
<dbReference type="InterPro" id="IPR016174">
    <property type="entry name" value="Di-haem_cyt_TM"/>
</dbReference>
<dbReference type="GO" id="GO:0036397">
    <property type="term" value="F:formate dehydrogenase (quinone) activity"/>
    <property type="evidence" value="ECO:0007669"/>
    <property type="project" value="TreeGrafter"/>
</dbReference>
<evidence type="ECO:0000256" key="15">
    <source>
        <dbReference type="SAM" id="SignalP"/>
    </source>
</evidence>
<keyword evidence="7 14" id="KW-0812">Transmembrane</keyword>
<protein>
    <submittedName>
        <fullName evidence="17">Formate dehydrogenase, cytochrome b556(Fdo) subunit</fullName>
    </submittedName>
</protein>
<gene>
    <name evidence="17" type="primary">fdoI</name>
    <name evidence="17" type="ORF">HC248_00593</name>
</gene>
<dbReference type="Gene3D" id="1.20.950.20">
    <property type="entry name" value="Transmembrane di-heme cytochromes, Chain C"/>
    <property type="match status" value="1"/>
</dbReference>